<dbReference type="InterPro" id="IPR032675">
    <property type="entry name" value="LRR_dom_sf"/>
</dbReference>
<protein>
    <recommendedName>
        <fullName evidence="3">F-box domain-containing protein</fullName>
    </recommendedName>
</protein>
<dbReference type="Gene3D" id="3.80.10.10">
    <property type="entry name" value="Ribonuclease Inhibitor"/>
    <property type="match status" value="1"/>
</dbReference>
<accession>A0A0C9Y631</accession>
<dbReference type="Gene3D" id="1.20.1280.50">
    <property type="match status" value="1"/>
</dbReference>
<dbReference type="EMBL" id="KN838558">
    <property type="protein sequence ID" value="KIK05667.1"/>
    <property type="molecule type" value="Genomic_DNA"/>
</dbReference>
<reference evidence="2" key="2">
    <citation type="submission" date="2015-01" db="EMBL/GenBank/DDBJ databases">
        <title>Evolutionary Origins and Diversification of the Mycorrhizal Mutualists.</title>
        <authorList>
            <consortium name="DOE Joint Genome Institute"/>
            <consortium name="Mycorrhizal Genomics Consortium"/>
            <person name="Kohler A."/>
            <person name="Kuo A."/>
            <person name="Nagy L.G."/>
            <person name="Floudas D."/>
            <person name="Copeland A."/>
            <person name="Barry K.W."/>
            <person name="Cichocki N."/>
            <person name="Veneault-Fourrey C."/>
            <person name="LaButti K."/>
            <person name="Lindquist E.A."/>
            <person name="Lipzen A."/>
            <person name="Lundell T."/>
            <person name="Morin E."/>
            <person name="Murat C."/>
            <person name="Riley R."/>
            <person name="Ohm R."/>
            <person name="Sun H."/>
            <person name="Tunlid A."/>
            <person name="Henrissat B."/>
            <person name="Grigoriev I.V."/>
            <person name="Hibbett D.S."/>
            <person name="Martin F."/>
        </authorList>
    </citation>
    <scope>NUCLEOTIDE SEQUENCE [LARGE SCALE GENOMIC DNA]</scope>
    <source>
        <strain evidence="2">LaAM-08-1</strain>
    </source>
</reference>
<reference evidence="1 2" key="1">
    <citation type="submission" date="2014-04" db="EMBL/GenBank/DDBJ databases">
        <authorList>
            <consortium name="DOE Joint Genome Institute"/>
            <person name="Kuo A."/>
            <person name="Kohler A."/>
            <person name="Nagy L.G."/>
            <person name="Floudas D."/>
            <person name="Copeland A."/>
            <person name="Barry K.W."/>
            <person name="Cichocki N."/>
            <person name="Veneault-Fourrey C."/>
            <person name="LaButti K."/>
            <person name="Lindquist E.A."/>
            <person name="Lipzen A."/>
            <person name="Lundell T."/>
            <person name="Morin E."/>
            <person name="Murat C."/>
            <person name="Sun H."/>
            <person name="Tunlid A."/>
            <person name="Henrissat B."/>
            <person name="Grigoriev I.V."/>
            <person name="Hibbett D.S."/>
            <person name="Martin F."/>
            <person name="Nordberg H.P."/>
            <person name="Cantor M.N."/>
            <person name="Hua S.X."/>
        </authorList>
    </citation>
    <scope>NUCLEOTIDE SEQUENCE [LARGE SCALE GENOMIC DNA]</scope>
    <source>
        <strain evidence="1 2">LaAM-08-1</strain>
    </source>
</reference>
<dbReference type="AlphaFoldDB" id="A0A0C9Y631"/>
<dbReference type="SUPFAM" id="SSF52047">
    <property type="entry name" value="RNI-like"/>
    <property type="match status" value="1"/>
</dbReference>
<evidence type="ECO:0000313" key="2">
    <source>
        <dbReference type="Proteomes" id="UP000054477"/>
    </source>
</evidence>
<dbReference type="HOGENOM" id="CLU_024199_2_4_1"/>
<dbReference type="STRING" id="1095629.A0A0C9Y631"/>
<evidence type="ECO:0000313" key="1">
    <source>
        <dbReference type="EMBL" id="KIK05667.1"/>
    </source>
</evidence>
<gene>
    <name evidence="1" type="ORF">K443DRAFT_90785</name>
</gene>
<sequence>MCDSKLPDGAPSTPQDGISLAPELIPHVFRTPNEILGFIFLLNATSTRGKMDDPRRTTMATSQVCQRWRNVALSYPELWSRIMNFEKDPIPLLIELLKRSDPVPIDVGRDDQQVTFGTDDGRKILKNLTASFQRIRTFNVEMLGGQSDLEHLAYMFIQHPTPHLEFLGLNVNGNLGELLFQAHVPALRRLHLIDCDIHKFPFITPELPLFANLTELSTKDVVDISVSTWVLILLQTPSLRWLSILDSIAPADEVQSRRIKAPLPELSMLNLVGHFDDCVSLIDHIVAPPLCSLRLECTLVPVGRELDPVLDIAEQWTSQWSLRNVIARRLCVVTIVRNTLIVGNPNWFGTLSAWDTCEAASARSKCHIDGTSMLSFHFTWASSEEVSSCSRRLVSPFRPIFSVAESLILWVDDEMFSFHENSLVIEEILPSFYNLRVLHVMKHSVVFIVFLLYNPELQEGSSDILLPSLKTIYFMDPRFGENDECFDTLLSVVQQRRRIHSPIQKINIVCDEGENPHLHMNQRQQDVLTEHGVHIEFSGLKMSEEFRFLLDHA</sequence>
<evidence type="ECO:0008006" key="3">
    <source>
        <dbReference type="Google" id="ProtNLM"/>
    </source>
</evidence>
<keyword evidence="2" id="KW-1185">Reference proteome</keyword>
<dbReference type="Proteomes" id="UP000054477">
    <property type="component" value="Unassembled WGS sequence"/>
</dbReference>
<organism evidence="1 2">
    <name type="scientific">Laccaria amethystina LaAM-08-1</name>
    <dbReference type="NCBI Taxonomy" id="1095629"/>
    <lineage>
        <taxon>Eukaryota</taxon>
        <taxon>Fungi</taxon>
        <taxon>Dikarya</taxon>
        <taxon>Basidiomycota</taxon>
        <taxon>Agaricomycotina</taxon>
        <taxon>Agaricomycetes</taxon>
        <taxon>Agaricomycetidae</taxon>
        <taxon>Agaricales</taxon>
        <taxon>Agaricineae</taxon>
        <taxon>Hydnangiaceae</taxon>
        <taxon>Laccaria</taxon>
    </lineage>
</organism>
<proteinExistence type="predicted"/>
<dbReference type="OrthoDB" id="2914771at2759"/>
<name>A0A0C9Y631_9AGAR</name>